<keyword evidence="4" id="KW-1185">Reference proteome</keyword>
<dbReference type="Proteomes" id="UP000327000">
    <property type="component" value="Unassembled WGS sequence"/>
</dbReference>
<dbReference type="RefSeq" id="WP_152265388.1">
    <property type="nucleotide sequence ID" value="NZ_VOKX01000108.1"/>
</dbReference>
<keyword evidence="1 3" id="KW-0378">Hydrolase</keyword>
<comment type="caution">
    <text evidence="3">The sequence shown here is derived from an EMBL/GenBank/DDBJ whole genome shotgun (WGS) entry which is preliminary data.</text>
</comment>
<dbReference type="PANTHER" id="PTHR43329">
    <property type="entry name" value="EPOXIDE HYDROLASE"/>
    <property type="match status" value="1"/>
</dbReference>
<evidence type="ECO:0000313" key="3">
    <source>
        <dbReference type="EMBL" id="KAB7835355.1"/>
    </source>
</evidence>
<evidence type="ECO:0000256" key="1">
    <source>
        <dbReference type="ARBA" id="ARBA00022801"/>
    </source>
</evidence>
<dbReference type="OrthoDB" id="2987348at2"/>
<protein>
    <submittedName>
        <fullName evidence="3">Alpha/beta hydrolase</fullName>
    </submittedName>
</protein>
<feature type="domain" description="AB hydrolase-1" evidence="2">
    <location>
        <begin position="26"/>
        <end position="306"/>
    </location>
</feature>
<dbReference type="InterPro" id="IPR000073">
    <property type="entry name" value="AB_hydrolase_1"/>
</dbReference>
<dbReference type="GO" id="GO:0016787">
    <property type="term" value="F:hydrolase activity"/>
    <property type="evidence" value="ECO:0007669"/>
    <property type="project" value="UniProtKB-KW"/>
</dbReference>
<gene>
    <name evidence="3" type="ORF">FRZ00_27410</name>
</gene>
<dbReference type="Pfam" id="PF00561">
    <property type="entry name" value="Abhydrolase_1"/>
    <property type="match status" value="1"/>
</dbReference>
<evidence type="ECO:0000259" key="2">
    <source>
        <dbReference type="Pfam" id="PF00561"/>
    </source>
</evidence>
<proteinExistence type="predicted"/>
<evidence type="ECO:0000313" key="4">
    <source>
        <dbReference type="Proteomes" id="UP000327000"/>
    </source>
</evidence>
<dbReference type="AlphaFoldDB" id="A0A5N5W1B1"/>
<dbReference type="InterPro" id="IPR029058">
    <property type="entry name" value="AB_hydrolase_fold"/>
</dbReference>
<dbReference type="InterPro" id="IPR000639">
    <property type="entry name" value="Epox_hydrolase-like"/>
</dbReference>
<dbReference type="Gene3D" id="3.40.50.1820">
    <property type="entry name" value="alpha/beta hydrolase"/>
    <property type="match status" value="1"/>
</dbReference>
<sequence>MTDAIDHRHVEVNGVRLHIAEQGEGPLVLLLHGFPECWYSWRHQFGPLAEAGYRVVAPDQRGYARSDQPERIDAYTMLHLTGDVVGLIHALGERRAVVVGHDWGAPVAWSTALLRPDLVRGVAGLSVPPTPRGTLRPLSEMRAKLGEDFYQLRFQEPGVADAEYAADIAGSFRRLLTAASGDSPTPMGVVAERGASLATMPEPERLPGWLTEADIEVFTGEYARHGERAFTGGLNWYRNIDRSWELMAPFDSRVIEVPALYVTGDRDLVMAFPGMDELLPALPEVLPGLHRSLILPGCGHWTQQERPDEVNSALLDFLESLPEEP</sequence>
<dbReference type="SUPFAM" id="SSF53474">
    <property type="entry name" value="alpha/beta-Hydrolases"/>
    <property type="match status" value="1"/>
</dbReference>
<organism evidence="3 4">
    <name type="scientific">Streptomyces mobaraensis</name>
    <name type="common">Streptoverticillium mobaraense</name>
    <dbReference type="NCBI Taxonomy" id="35621"/>
    <lineage>
        <taxon>Bacteria</taxon>
        <taxon>Bacillati</taxon>
        <taxon>Actinomycetota</taxon>
        <taxon>Actinomycetes</taxon>
        <taxon>Kitasatosporales</taxon>
        <taxon>Streptomycetaceae</taxon>
        <taxon>Streptomyces</taxon>
    </lineage>
</organism>
<dbReference type="PRINTS" id="PR00412">
    <property type="entry name" value="EPOXHYDRLASE"/>
</dbReference>
<accession>A0A5N5W1B1</accession>
<dbReference type="EMBL" id="VOKX01000108">
    <property type="protein sequence ID" value="KAB7835355.1"/>
    <property type="molecule type" value="Genomic_DNA"/>
</dbReference>
<name>A0A5N5W1B1_STRMB</name>
<reference evidence="3 4" key="1">
    <citation type="journal article" date="2019" name="Microb. Cell Fact.">
        <title>Exploring novel herbicidin analogues by transcriptional regulator overexpression and MS/MS molecular networking.</title>
        <authorList>
            <person name="Shi Y."/>
            <person name="Gu R."/>
            <person name="Li Y."/>
            <person name="Wang X."/>
            <person name="Ren W."/>
            <person name="Li X."/>
            <person name="Wang L."/>
            <person name="Xie Y."/>
            <person name="Hong B."/>
        </authorList>
    </citation>
    <scope>NUCLEOTIDE SEQUENCE [LARGE SCALE GENOMIC DNA]</scope>
    <source>
        <strain evidence="3 4">US-43</strain>
    </source>
</reference>